<feature type="region of interest" description="Disordered" evidence="1">
    <location>
        <begin position="352"/>
        <end position="376"/>
    </location>
</feature>
<proteinExistence type="predicted"/>
<evidence type="ECO:0000313" key="2">
    <source>
        <dbReference type="EMBL" id="KAA8903386.1"/>
    </source>
</evidence>
<dbReference type="AlphaFoldDB" id="A0A5J5EUF2"/>
<gene>
    <name evidence="2" type="ORF">FN846DRAFT_908125</name>
</gene>
<dbReference type="Proteomes" id="UP000326924">
    <property type="component" value="Unassembled WGS sequence"/>
</dbReference>
<reference evidence="2 3" key="1">
    <citation type="submission" date="2019-09" db="EMBL/GenBank/DDBJ databases">
        <title>Draft genome of the ectomycorrhizal ascomycete Sphaerosporella brunnea.</title>
        <authorList>
            <consortium name="DOE Joint Genome Institute"/>
            <person name="Benucci G.M."/>
            <person name="Marozzi G."/>
            <person name="Antonielli L."/>
            <person name="Sanchez S."/>
            <person name="Marco P."/>
            <person name="Wang X."/>
            <person name="Falini L.B."/>
            <person name="Barry K."/>
            <person name="Haridas S."/>
            <person name="Lipzen A."/>
            <person name="Labutti K."/>
            <person name="Grigoriev I.V."/>
            <person name="Murat C."/>
            <person name="Martin F."/>
            <person name="Albertini E."/>
            <person name="Donnini D."/>
            <person name="Bonito G."/>
        </authorList>
    </citation>
    <scope>NUCLEOTIDE SEQUENCE [LARGE SCALE GENOMIC DNA]</scope>
    <source>
        <strain evidence="2 3">Sb_GMNB300</strain>
    </source>
</reference>
<evidence type="ECO:0000313" key="3">
    <source>
        <dbReference type="Proteomes" id="UP000326924"/>
    </source>
</evidence>
<dbReference type="OrthoDB" id="5445455at2759"/>
<dbReference type="InParanoid" id="A0A5J5EUF2"/>
<name>A0A5J5EUF2_9PEZI</name>
<dbReference type="EMBL" id="VXIS01000118">
    <property type="protein sequence ID" value="KAA8903386.1"/>
    <property type="molecule type" value="Genomic_DNA"/>
</dbReference>
<feature type="compositionally biased region" description="Low complexity" evidence="1">
    <location>
        <begin position="352"/>
        <end position="372"/>
    </location>
</feature>
<protein>
    <submittedName>
        <fullName evidence="2">Uncharacterized protein</fullName>
    </submittedName>
</protein>
<sequence length="471" mass="52893">MYRSAALNTHDAVDTVLRHRVSREPVTISVASAEEYDRVANDLWRKVRARCELCPSRSRLAKTLGCTVSTATDWVLAVMPAPNRFHEIIADSIMDEIKAAVRSPSFLPAAWPATVIRSCHSASVSCNYAGERFEFSPDGSLTFENYDVTWLVVEVANSESTAHIQEKMRTYMLGTLGAIRYGVCLNMLTSVQFNRDIVRPKQHSRRKALVKAEMRRLRDAGEARSKVSTKEQAERNIARRLRKEPDLLCDPADDLILQRPGKYVLATISVFSSELITLPEGTLQRRLSMPVPPTPIWPQQSVDGFSIRWKDINHPDLPEHMLLTEAFVSFERLHEMVDDVFTRQLARTWPTDSVGVSVGPPSPASSSDVDVSSGDDSDYADWKPAIISSDPQFAAEGGEPRAAPLRQIFHSQNPVPYTVHNDSQWHECALAWTNNSERKSQALVHGLQTRHVGEPRYLDAGQEEVFFPKQC</sequence>
<organism evidence="2 3">
    <name type="scientific">Sphaerosporella brunnea</name>
    <dbReference type="NCBI Taxonomy" id="1250544"/>
    <lineage>
        <taxon>Eukaryota</taxon>
        <taxon>Fungi</taxon>
        <taxon>Dikarya</taxon>
        <taxon>Ascomycota</taxon>
        <taxon>Pezizomycotina</taxon>
        <taxon>Pezizomycetes</taxon>
        <taxon>Pezizales</taxon>
        <taxon>Pyronemataceae</taxon>
        <taxon>Sphaerosporella</taxon>
    </lineage>
</organism>
<keyword evidence="3" id="KW-1185">Reference proteome</keyword>
<comment type="caution">
    <text evidence="2">The sequence shown here is derived from an EMBL/GenBank/DDBJ whole genome shotgun (WGS) entry which is preliminary data.</text>
</comment>
<evidence type="ECO:0000256" key="1">
    <source>
        <dbReference type="SAM" id="MobiDB-lite"/>
    </source>
</evidence>
<accession>A0A5J5EUF2</accession>